<feature type="compositionally biased region" description="Basic and acidic residues" evidence="2">
    <location>
        <begin position="2504"/>
        <end position="2520"/>
    </location>
</feature>
<feature type="compositionally biased region" description="Low complexity" evidence="2">
    <location>
        <begin position="950"/>
        <end position="967"/>
    </location>
</feature>
<feature type="compositionally biased region" description="Basic and acidic residues" evidence="2">
    <location>
        <begin position="896"/>
        <end position="912"/>
    </location>
</feature>
<feature type="compositionally biased region" description="Pro residues" evidence="2">
    <location>
        <begin position="1298"/>
        <end position="1308"/>
    </location>
</feature>
<organism evidence="5 6">
    <name type="scientific">Cordylochernes scorpioides</name>
    <dbReference type="NCBI Taxonomy" id="51811"/>
    <lineage>
        <taxon>Eukaryota</taxon>
        <taxon>Metazoa</taxon>
        <taxon>Ecdysozoa</taxon>
        <taxon>Arthropoda</taxon>
        <taxon>Chelicerata</taxon>
        <taxon>Arachnida</taxon>
        <taxon>Pseudoscorpiones</taxon>
        <taxon>Cheliferoidea</taxon>
        <taxon>Chernetidae</taxon>
        <taxon>Cordylochernes</taxon>
    </lineage>
</organism>
<feature type="region of interest" description="Disordered" evidence="2">
    <location>
        <begin position="1738"/>
        <end position="1759"/>
    </location>
</feature>
<feature type="region of interest" description="Disordered" evidence="2">
    <location>
        <begin position="4492"/>
        <end position="4554"/>
    </location>
</feature>
<feature type="region of interest" description="Disordered" evidence="2">
    <location>
        <begin position="3987"/>
        <end position="4016"/>
    </location>
</feature>
<dbReference type="Gene3D" id="3.60.10.10">
    <property type="entry name" value="Endonuclease/exonuclease/phosphatase"/>
    <property type="match status" value="2"/>
</dbReference>
<dbReference type="EMBL" id="CP092864">
    <property type="protein sequence ID" value="UYV63301.1"/>
    <property type="molecule type" value="Genomic_DNA"/>
</dbReference>
<feature type="region of interest" description="Disordered" evidence="2">
    <location>
        <begin position="3514"/>
        <end position="3557"/>
    </location>
</feature>
<feature type="compositionally biased region" description="Pro residues" evidence="2">
    <location>
        <begin position="2853"/>
        <end position="2872"/>
    </location>
</feature>
<feature type="compositionally biased region" description="Low complexity" evidence="2">
    <location>
        <begin position="4610"/>
        <end position="4619"/>
    </location>
</feature>
<evidence type="ECO:0000313" key="6">
    <source>
        <dbReference type="Proteomes" id="UP001235939"/>
    </source>
</evidence>
<dbReference type="InterPro" id="IPR036691">
    <property type="entry name" value="Endo/exonu/phosph_ase_sf"/>
</dbReference>
<sequence length="5500" mass="594954">MLLGMPSSASPGSSGSAGQEPGRPSIPSPTGGKKSNKNDSHREIYKENSISREYVNPPADGGNANLAAARVDVISGVAATSSSNGAALAIRNWADCDEVVNPGTDDDFTVVKTKKRRRESSNSPTAATPSSNSGRARSGRRVQSSARSVPRAQEIPTTRAHIAEARARQTSSAEEHCVYLEHGPELQPFHYLRALDRLLEGTAGVVQVSKVNGHQLLGLANRGLAKRLINNGLEVEGTLLRAFPFLKRSERITVGNLPFFVEDSAIIKALGPYGRITSIAPKMMKAGPYTYTDGRREAFIVLHEGVTTERLPTRLNITIKDEAWPAYLSSGIKCSRCHGQGHRRANCPLLAGRTTAPGPATPTSPTSVPPATAPRLPQQPSAQPPPPASPSPTMEVSDVPPTSRAALHPPAALRQSLPAPSALPAEDAPLAPPPVTPAPSLRTPGSREPAAPTPDVEMSIVEETSASSTSAAKSATRVDLDEFIERHPTAQRKGPLLSPPQCDALAGLIGQILDLRPGAASNLYKVLGQVKAELRTTPAAVPTPPLPVPRPSEPVPLTSHGKQLSPALRTPPLPAPAEMEENVPMTEEERCAPPPPAPRLAGPIPPVPHGDTTTPAMATPPPPLSAQMDRALMDKRWEALRDLMHELDREFELDLEHRFQSRVDVDDIIRAILYPGIGSPSSSAYPLGIATVFYCKYTTCLHSAVRPRVARAPEFFASGGCMSSGTTPSLARAESPSKAEEKPVRLGTKAQPNAEIPAKNALQFNSSMKSTKNQRYVNPATGGKDANPAAPTDFAASSSSEAAAQAHINWAELTEDSNSEYENARRDQGGLPDDQDERSLPGGTGQQRPGRAPRQRGPRGGGNTPQGLPVPQEGGENYSGQPPLLRGGYSRGAESMPERHSSKLQAGEEKSPKIGFKNKNSEESLENQENANSPAGDMHENPAAARGDVTAPKTAATTSATPASPASLNWADSEMAEVDDNEGFIVVKGKKRRRGSTSPEHAARQPNRPGEQRSSQQQKRPTGPRSMPPQEIKATRANIADAKARQTSTNHENYIFVELCPDIPDYSYLRAIGNLVGGPGKISQFNRMNGHYVVGLATKDHASRLVEVGLDIKGTHLKVFPFRKRAERITIANLPGFAEDSAIVEALRNFGTVTSIAPIMIKMGEYTFNDGRREAFILLREGVRLESLPTRLTIKSKGDTLSAFLSFGIKCSKCGKQGHRRANCPSLARQNSSPRQAASPTDARPLPPPPPQQPRRPTPVPATPASPVQPAKTSTEAPAIPSAPHPAEPKDLAQPAPAALPAPMAAPRPLEPAILPLDIEMSEEERTSTPSTPSKGKPAIVQLREHLEKLPSIAIDHSGLCGLDWEDAQKLLASPTNMKKRVPSLLEAQETNAFHLGSGQGLCLGYSAVVLAHPVAISGSGLACVFGPGVAVLQQRILWPGHIALTTIDVRGEEMTAIAVHLAHEPRERNRQLELLAATAAQEEEGACWIIGDFNIRDRGPSSSSSSDALAALLDLAALVDVATQFDAAHLPTRVAMHGDQVESNRLDRILVLAGVLDRVSIYATSHYHLSDHRLVLLQVGPPTTAVSSPTQPRLAAMLRSGLVLEHLAGYIRELEEDTAHDNDDGILWDKWTTIKAGLLAEARSLHDPRHAASDSYIYRARRYIAAQLEASSIRADYPSLPDLSRAIRLRRPVSVIRDEQDNIIEGPELRRRAFATFQPRFARPTSDPAAGAAFIASSAPTTTTRELSEEDPLHRPDISPSEIAHAIEHLPRGKAPGWDGLPCELLVAFNEDFFAEALARVFAASRLRGALPPSTRRSSICLVPKARGGRGLDGYRPVALPSADYRVLAAILHRRHKPHLRTLVPECQTYAVPGRSPSWNIAMVTDAIEEATALGSPLAVMGVDLESAFDSLDRGFLESLLTSLRLPPAFMAWINILYAGADATIRAGGFHTTAFPLLNGLRQGCAVSAALFSIATGPLLRRLELTLGVGNVIAYADDIVLLFHRDGDFERVATVFEEYKQASGVGVNLRKSAGLWCGAWRNRGDSPLGASWSTTSIRILGLDIAPRSTVAHREQHLLALLENACRKWTPFTRGLSLVGRARAANTLVGSVIQHHLHGYLPSPPTIAKLQARLARFVWGQDHTAWLPADVMARPVAIGGLGLLDLATQLQLACLKGVQVALRGGRNAFSWLVESGEAWIHPPPDGTRLQPRRLRLLKLWEEASNILSLNHRALPTAQLLDLPIIGGCRFLRPPDLLAPARWSGSRVRDLIEEENLIARPTRSVLADATALGAFCRRLTSENAVGFGAESTPSSSSLAAAVVLRGTATPFLNGLTTRSARRALDRPRLAATPISRFLARWTPTINPPSRIDWASLRRCAYSGHEADAALKLALHALPHPAHPASVGPSCPACGSIDRSLGHRYWCCRSIRPLIREAFNIIGRPPDLQAWIFGGSGLEDDALSILASAKLRIYRYFVQVGLGEAVEDPLIAWSRTLQRRGGAESMPERHSSKLQAGEEKSPKIGFKNKNSEESLENQENANSPAGDMHKNPAAARGDVTAPKTAATTSATPASPASLNWADSEMAEVDDNEGFIVVKGKKRRRGSTSPEHAARQPNRPGEQRSSQQQKRPTGPRSMPPQEIKATRANIADAKARQTSTNHENYIFVELCPDIPDYSYLREIGNLVGGPGRISQFNRMNGHYVVGLATKDHASRLVEVGLDIKGTHLKVFPFRKRAERITIANLPGFAEDSAIVEALRNFGTVTSIAPIMIKMGEYTFNDGRREAFILLREGVRLESLPTRLTIKSKGDTLSAFLSFGIKCSKCGKQGHRRANCPSLARQNSSPRQAASPTDARPLPPPPPQQPRRPTPAPATPASPVQPAKTSTEAPAIPSAPHPAEPKDLAQPAPAALPAPMAAPRPLEPAILPLDIEMSEEERTSTPSTPSKGKPAIVQLREHLEKLPSIAIDHSGLCGLDWEDAQKLLASPTNMKKRVPSLLEAQETNAFHLGSGQGLCLGYSAVVLAHPVAISGSGLACVFGPGVAVLQQRILWPGHIALTTIDVRGEEMTAIAVHLAHEPRERNRQLELLAATAAQEEEGACWIIGDFNIRDRGPSSSSSSDALAALLDLAALVDVATQFDAAHLPTRVAMHGDQVESNRLDRILVPAGVLDRVSIYATSHYHLSDHRLVLLQVGPPTTAVSSPTQPRLAAMLRSGLVLEHLAGYIRELEEDTAHDNDDGILWDKWTTIKAGLLAKARSLHDPRHAASDSYIYRARRYIAAQLEASSIRADYPSLPDLSRAIRLRRPVSVIRDEQDNIIEGPELRRRAFATFQPRFARPTSDPAAGAAFIASSAPTTTRELSEEDPLHRPDISPSEIANAIEHLPRGKAPGWDGLPCELLVASSEDFFAEALARVFAASRLRGALPPSTRRSSICLVPKARGGRGLDGYRPVALPSADYRVVGAILHRRLKPHLRTLVPECQTYAVPGRIQAGLRSWREPPEERWPLVRRLAQPRRLPSRRLLVDHLHQDPRARHRPQEHRRPPGAASTGPPGDYVPQMDALHPRPLPRRTSKAANTLVGSTIQHHLHGYLPSPPTIAKLQARLARFVWGPDHTAWLPANVMARSVAIGDLGLLDLATQLQLACLKGVQVALRGGRNAFSWLVGGNSGEAWIHPPPDGTRLQPRRLRLLKLWEEASNILGLNHQAIPTAQLLDLPIIGGCRFLRPPDLLAPARWSGARFRSLIEEEHLIARPTRSALADAATLGAFCRRLTLENAVGFGAESTPSSSSLAAAVVLRGTTTPFLNGLTTRSARRALDRPRLAATPISRFTSRWSPTIGPPPSRIDWASLRRCAYSGHEADAALKLAFHALPHPAHPASVDPSFPACGSIDRSLSHRYWCCPSIRPLIREAFNIIGRPPDLQAWIFGGSGLEDDALSILASAKLRIYRYFVQMTINAFQLSIVTHTLERAATLSRAPPFSPLECVSLALTLPNSVSKDSPQSADQEPERPSTGSQPGEEFSPKNENMMKISKEIYSETQKDANLPAGDMHVNLAAARGDVTAPKTAATTSATPASPASLNWADSEMAEVDSNDGYTIVKSKKRRLTSTPEHAARQPGRPAEKPSPQQRKRPTGPRAVPPQEIKATRANIADARARQATTNHENYVFVELCPEIPDYSYLKAMSALLGGAKKHYAIQPNERPLHRGPREQGPREPSGRERPRNRGNDSQGLPLPQEGGAHSRGQPARLCGGPHHRDRPGPIWEGHLHRPHPGQNGGVHLHRRPPGGVHPAPRGRKAGDAAHPTDHPLQGRHPVGLPLLWNQVFQMRPPPPPQQPRKPAPAPATPASPVHPAKTSTEAPVTPSAPHPAEPGDLAQPAPVALPAPLATPRPLEPDTFPLDIEMSKEELTTTPSASPRGKPALFQLLEHLKQSPNLSIDWDKLPGIDREDAQQLLTSKRKMEKRVPSLTKAQVAALDQVAETIKASIPDSNHTIRKTLPKTKGCLRVGNNELPSRQHQRARAPHSGEEPCPLSSPQATSRGHRVCPGDKRISSRQRPRPLPRLQRCYIGPSRSHLGIRTRLRLRTRQRRATTACPVAGPHCLGRHRCPRRGDDHHQRPSGTRPPRAARAIGAPGGNSDPGEGLDPRGSQHQGAFVVLRGCPRRSSGPGCAGGRSHPAEARSLHDPRHAASDGYVVRARRYIAAQLEASSIRADYPSLPDLARAIHLRRPVSVIRDDDDNVIEGPELRTKAYAIFQPRFARPTSDPAAGAAFIGNSMIIPISALGEEDPLHRPEICPSEIAAAIRHLPRGKAPVWDGLPCELLAAFEDFFAEALAQVFAASRLRGALPPSTRRSSICLVPKARGGRGLEGYRPIALPSADYRVLAAILHRRLKPHLRALVPDCQTYAVPGRSPSWNIAKVTDAVEEATAMGSPLAVMGIDLESAFDSLDRGFLESLMSLRLPPAFMGWINILYAGADATIRAGGFHPTAFPLLNGLRQGCAVSVALFSIATGPLLRRLELTLGVGNVIAYADDIVLLFHRDEEFERAATVLEDFKRASGIAVNLGKSAGLWCGAWRNRGDSPFGASWSTTSIRVLGLDIAPRSSVAHQEQHLLALLESACRRWTPFTRGLSLVGRARAANSLVGSTIQHHLHGYLPSPPTIAKLQARLARFVWGPEHTAWLPAAVMARPVAIGGLGLLDLATQLQLACLKGVQVALRGGRNGFDWLVASSSEAWIRPPPDGMRLQPRRLRLLKLWEEASKILSLNHRAVPTSQLLDIPIIGGCRFLRPPDLLAPARWRGARVRDLLAEDHLIARPTRSVLADAATLGAFYRRLTSENAVGFGAESTPSSSSLAAAVVLRGTATPFLNGLTTRSARRALDRPRLAATPISRFTSRWSPTIGPPPSRIDWASLRRCAYSGHEADAVLKLALHALRHPAHPASVGPSCPACGSIDRSLSHRYWCCQSIRPLIREAFNIIGRPPDLQAWIFGGSGLEDDALSILASAKLRVYRYFVQ</sequence>
<dbReference type="CDD" id="cd01650">
    <property type="entry name" value="RT_nLTR_like"/>
    <property type="match status" value="2"/>
</dbReference>
<feature type="region of interest" description="Disordered" evidence="2">
    <location>
        <begin position="2497"/>
        <end position="2576"/>
    </location>
</feature>
<proteinExistence type="predicted"/>
<feature type="compositionally biased region" description="Polar residues" evidence="2">
    <location>
        <begin position="3987"/>
        <end position="3996"/>
    </location>
</feature>
<keyword evidence="1" id="KW-0862">Zinc</keyword>
<feature type="compositionally biased region" description="Low complexity" evidence="2">
    <location>
        <begin position="1"/>
        <end position="18"/>
    </location>
</feature>
<feature type="compositionally biased region" description="Pro residues" evidence="2">
    <location>
        <begin position="1245"/>
        <end position="1264"/>
    </location>
</feature>
<feature type="domain" description="CCHC-type" evidence="3">
    <location>
        <begin position="1210"/>
        <end position="1226"/>
    </location>
</feature>
<dbReference type="SUPFAM" id="SSF56672">
    <property type="entry name" value="DNA/RNA polymerases"/>
    <property type="match status" value="2"/>
</dbReference>
<feature type="compositionally biased region" description="Pro residues" evidence="2">
    <location>
        <begin position="2906"/>
        <end position="2916"/>
    </location>
</feature>
<feature type="compositionally biased region" description="Polar residues" evidence="2">
    <location>
        <begin position="762"/>
        <end position="776"/>
    </location>
</feature>
<feature type="non-terminal residue" evidence="5">
    <location>
        <position position="1"/>
    </location>
</feature>
<feature type="domain" description="CCHC-type" evidence="3">
    <location>
        <begin position="2818"/>
        <end position="2834"/>
    </location>
</feature>
<gene>
    <name evidence="5" type="ORF">LAZ67_2003691</name>
</gene>
<feature type="compositionally biased region" description="Basic and acidic residues" evidence="2">
    <location>
        <begin position="735"/>
        <end position="744"/>
    </location>
</feature>
<dbReference type="SUPFAM" id="SSF56219">
    <property type="entry name" value="DNase I-like"/>
    <property type="match status" value="2"/>
</dbReference>
<feature type="region of interest" description="Disordered" evidence="2">
    <location>
        <begin position="541"/>
        <end position="580"/>
    </location>
</feature>
<protein>
    <recommendedName>
        <fullName evidence="7">Reverse transcriptase</fullName>
    </recommendedName>
</protein>
<keyword evidence="6" id="KW-1185">Reference proteome</keyword>
<feature type="domain" description="Reverse transcriptase" evidence="4">
    <location>
        <begin position="1805"/>
        <end position="2065"/>
    </location>
</feature>
<feature type="region of interest" description="Disordered" evidence="2">
    <location>
        <begin position="814"/>
        <end position="968"/>
    </location>
</feature>
<evidence type="ECO:0000259" key="4">
    <source>
        <dbReference type="PROSITE" id="PS50878"/>
    </source>
</evidence>
<evidence type="ECO:0000256" key="1">
    <source>
        <dbReference type="PROSITE-ProRule" id="PRU00047"/>
    </source>
</evidence>
<feature type="compositionally biased region" description="Low complexity" evidence="2">
    <location>
        <begin position="121"/>
        <end position="136"/>
    </location>
</feature>
<dbReference type="PANTHER" id="PTHR19446">
    <property type="entry name" value="REVERSE TRANSCRIPTASES"/>
    <property type="match status" value="1"/>
</dbReference>
<feature type="region of interest" description="Disordered" evidence="2">
    <location>
        <begin position="4188"/>
        <end position="4386"/>
    </location>
</feature>
<dbReference type="PROSITE" id="PS50878">
    <property type="entry name" value="RT_POL"/>
    <property type="match status" value="2"/>
</dbReference>
<dbReference type="SMART" id="SM00343">
    <property type="entry name" value="ZnF_C2HC"/>
    <property type="match status" value="3"/>
</dbReference>
<feature type="compositionally biased region" description="Pro residues" evidence="2">
    <location>
        <begin position="359"/>
        <end position="372"/>
    </location>
</feature>
<feature type="compositionally biased region" description="Basic and acidic residues" evidence="2">
    <location>
        <begin position="3516"/>
        <end position="3526"/>
    </location>
</feature>
<dbReference type="InterPro" id="IPR000477">
    <property type="entry name" value="RT_dom"/>
</dbReference>
<evidence type="ECO:0000313" key="5">
    <source>
        <dbReference type="EMBL" id="UYV63301.1"/>
    </source>
</evidence>
<feature type="region of interest" description="Disordered" evidence="2">
    <location>
        <begin position="4084"/>
        <end position="4134"/>
    </location>
</feature>
<reference evidence="5 6" key="1">
    <citation type="submission" date="2022-01" db="EMBL/GenBank/DDBJ databases">
        <title>A chromosomal length assembly of Cordylochernes scorpioides.</title>
        <authorList>
            <person name="Zeh D."/>
            <person name="Zeh J."/>
        </authorList>
    </citation>
    <scope>NUCLEOTIDE SEQUENCE [LARGE SCALE GENOMIC DNA]</scope>
    <source>
        <strain evidence="5">IN4F17</strain>
        <tissue evidence="5">Whole Body</tissue>
    </source>
</reference>
<evidence type="ECO:0000256" key="2">
    <source>
        <dbReference type="SAM" id="MobiDB-lite"/>
    </source>
</evidence>
<dbReference type="PROSITE" id="PS50158">
    <property type="entry name" value="ZF_CCHC"/>
    <property type="match status" value="2"/>
</dbReference>
<dbReference type="Proteomes" id="UP001235939">
    <property type="component" value="Chromosome 02"/>
</dbReference>
<feature type="compositionally biased region" description="Pro residues" evidence="2">
    <location>
        <begin position="4317"/>
        <end position="4335"/>
    </location>
</feature>
<feature type="compositionally biased region" description="Basic and acidic residues" evidence="2">
    <location>
        <begin position="4663"/>
        <end position="4673"/>
    </location>
</feature>
<feature type="region of interest" description="Disordered" evidence="2">
    <location>
        <begin position="981"/>
        <end position="1031"/>
    </location>
</feature>
<feature type="compositionally biased region" description="Basic and acidic residues" evidence="2">
    <location>
        <begin position="4192"/>
        <end position="4216"/>
    </location>
</feature>
<feature type="region of interest" description="Disordered" evidence="2">
    <location>
        <begin position="2589"/>
        <end position="2639"/>
    </location>
</feature>
<feature type="region of interest" description="Disordered" evidence="2">
    <location>
        <begin position="421"/>
        <end position="455"/>
    </location>
</feature>
<accession>A0ABY6K4S6</accession>
<feature type="compositionally biased region" description="Basic and acidic residues" evidence="2">
    <location>
        <begin position="36"/>
        <end position="50"/>
    </location>
</feature>
<name>A0ABY6K4S6_9ARAC</name>
<feature type="domain" description="Reverse transcriptase" evidence="4">
    <location>
        <begin position="4827"/>
        <end position="5086"/>
    </location>
</feature>
<evidence type="ECO:0008006" key="7">
    <source>
        <dbReference type="Google" id="ProtNLM"/>
    </source>
</evidence>
<feature type="region of interest" description="Disordered" evidence="2">
    <location>
        <begin position="4652"/>
        <end position="4673"/>
    </location>
</feature>
<feature type="region of interest" description="Disordered" evidence="2">
    <location>
        <begin position="722"/>
        <end position="801"/>
    </location>
</feature>
<feature type="region of interest" description="Disordered" evidence="2">
    <location>
        <begin position="349"/>
        <end position="406"/>
    </location>
</feature>
<feature type="region of interest" description="Disordered" evidence="2">
    <location>
        <begin position="2823"/>
        <end position="2916"/>
    </location>
</feature>
<feature type="compositionally biased region" description="Basic and acidic residues" evidence="2">
    <location>
        <begin position="4286"/>
        <end position="4295"/>
    </location>
</feature>
<dbReference type="InterPro" id="IPR043502">
    <property type="entry name" value="DNA/RNA_pol_sf"/>
</dbReference>
<feature type="region of interest" description="Disordered" evidence="2">
    <location>
        <begin position="1"/>
        <end position="62"/>
    </location>
</feature>
<feature type="region of interest" description="Disordered" evidence="2">
    <location>
        <begin position="1215"/>
        <end position="1308"/>
    </location>
</feature>
<keyword evidence="1" id="KW-0863">Zinc-finger</keyword>
<feature type="region of interest" description="Disordered" evidence="2">
    <location>
        <begin position="4590"/>
        <end position="4636"/>
    </location>
</feature>
<feature type="compositionally biased region" description="Low complexity" evidence="2">
    <location>
        <begin position="2558"/>
        <end position="2575"/>
    </location>
</feature>
<feature type="region of interest" description="Disordered" evidence="2">
    <location>
        <begin position="101"/>
        <end position="156"/>
    </location>
</feature>
<keyword evidence="1" id="KW-0479">Metal-binding</keyword>
<feature type="compositionally biased region" description="Pro residues" evidence="2">
    <location>
        <begin position="541"/>
        <end position="554"/>
    </location>
</feature>
<evidence type="ECO:0000259" key="3">
    <source>
        <dbReference type="PROSITE" id="PS50158"/>
    </source>
</evidence>
<dbReference type="InterPro" id="IPR001878">
    <property type="entry name" value="Znf_CCHC"/>
</dbReference>
<dbReference type="Pfam" id="PF00078">
    <property type="entry name" value="RVT_1"/>
    <property type="match status" value="2"/>
</dbReference>